<gene>
    <name evidence="2" type="ORF">PAHAL_7G167300</name>
</gene>
<dbReference type="EMBL" id="CM008052">
    <property type="protein sequence ID" value="PVH35388.1"/>
    <property type="molecule type" value="Genomic_DNA"/>
</dbReference>
<feature type="compositionally biased region" description="Basic and acidic residues" evidence="1">
    <location>
        <begin position="79"/>
        <end position="102"/>
    </location>
</feature>
<dbReference type="Proteomes" id="UP000243499">
    <property type="component" value="Chromosome 7"/>
</dbReference>
<name>A0A2T8ICL0_9POAL</name>
<evidence type="ECO:0000313" key="2">
    <source>
        <dbReference type="EMBL" id="PVH35388.1"/>
    </source>
</evidence>
<protein>
    <submittedName>
        <fullName evidence="2">Uncharacterized protein</fullName>
    </submittedName>
</protein>
<accession>A0A2T8ICL0</accession>
<organism evidence="2">
    <name type="scientific">Panicum hallii</name>
    <dbReference type="NCBI Taxonomy" id="206008"/>
    <lineage>
        <taxon>Eukaryota</taxon>
        <taxon>Viridiplantae</taxon>
        <taxon>Streptophyta</taxon>
        <taxon>Embryophyta</taxon>
        <taxon>Tracheophyta</taxon>
        <taxon>Spermatophyta</taxon>
        <taxon>Magnoliopsida</taxon>
        <taxon>Liliopsida</taxon>
        <taxon>Poales</taxon>
        <taxon>Poaceae</taxon>
        <taxon>PACMAD clade</taxon>
        <taxon>Panicoideae</taxon>
        <taxon>Panicodae</taxon>
        <taxon>Paniceae</taxon>
        <taxon>Panicinae</taxon>
        <taxon>Panicum</taxon>
        <taxon>Panicum sect. Panicum</taxon>
    </lineage>
</organism>
<sequence length="157" mass="17304">MAAALPPPWALTGGRDGISACVLNGCPPTPRRAARRWRRRAGAFISCRGAPVRCQRRRLAGAMEPVSGEGKRRARSRGRSIERSGWDFERVRPPTHETDGERTSPPQSVLLRDNHSHRLLPSCRQVTPIICSSADGAQFYIVIIVSLQVGWVVAVML</sequence>
<proteinExistence type="predicted"/>
<evidence type="ECO:0000256" key="1">
    <source>
        <dbReference type="SAM" id="MobiDB-lite"/>
    </source>
</evidence>
<dbReference type="Gramene" id="PVH35388">
    <property type="protein sequence ID" value="PVH35388"/>
    <property type="gene ID" value="PAHAL_7G167300"/>
</dbReference>
<dbReference type="AlphaFoldDB" id="A0A2T8ICL0"/>
<reference evidence="2" key="1">
    <citation type="submission" date="2018-04" db="EMBL/GenBank/DDBJ databases">
        <title>WGS assembly of Panicum hallii.</title>
        <authorList>
            <person name="Lovell J."/>
            <person name="Jenkins J."/>
            <person name="Lowry D."/>
            <person name="Mamidi S."/>
            <person name="Sreedasyam A."/>
            <person name="Weng X."/>
            <person name="Barry K."/>
            <person name="Bonette J."/>
            <person name="Campitelli B."/>
            <person name="Daum C."/>
            <person name="Gordon S."/>
            <person name="Gould B."/>
            <person name="Lipzen A."/>
            <person name="Macqueen A."/>
            <person name="Palacio-Mejia J."/>
            <person name="Plott C."/>
            <person name="Shakirov E."/>
            <person name="Shu S."/>
            <person name="Yoshinaga Y."/>
            <person name="Zane M."/>
            <person name="Rokhsar D."/>
            <person name="Grimwood J."/>
            <person name="Schmutz J."/>
            <person name="Juenger T."/>
        </authorList>
    </citation>
    <scope>NUCLEOTIDE SEQUENCE [LARGE SCALE GENOMIC DNA]</scope>
    <source>
        <strain evidence="2">FIL2</strain>
    </source>
</reference>
<feature type="region of interest" description="Disordered" evidence="1">
    <location>
        <begin position="63"/>
        <end position="109"/>
    </location>
</feature>